<dbReference type="Pfam" id="PF19307">
    <property type="entry name" value="SrpI-like"/>
    <property type="match status" value="1"/>
</dbReference>
<name>A0A1I0G320_9PROT</name>
<sequence length="55" mass="6249">MDYEEWGREYYLSAVNTVVDIHTRVSDLYSSPHNQIHEQVRLAIEIEGAAGARAS</sequence>
<dbReference type="EMBL" id="FOHI01000011">
    <property type="protein sequence ID" value="SET65302.1"/>
    <property type="molecule type" value="Genomic_DNA"/>
</dbReference>
<proteinExistence type="predicted"/>
<dbReference type="InterPro" id="IPR045641">
    <property type="entry name" value="SrpI-like"/>
</dbReference>
<protein>
    <recommendedName>
        <fullName evidence="1">Type 2A encapsulin shell protein SrpI-like domain-containing protein</fullName>
    </recommendedName>
</protein>
<evidence type="ECO:0000313" key="2">
    <source>
        <dbReference type="EMBL" id="SET65302.1"/>
    </source>
</evidence>
<organism evidence="2 3">
    <name type="scientific">Nitrosospira multiformis</name>
    <dbReference type="NCBI Taxonomy" id="1231"/>
    <lineage>
        <taxon>Bacteria</taxon>
        <taxon>Pseudomonadati</taxon>
        <taxon>Pseudomonadota</taxon>
        <taxon>Betaproteobacteria</taxon>
        <taxon>Nitrosomonadales</taxon>
        <taxon>Nitrosomonadaceae</taxon>
        <taxon>Nitrosospira</taxon>
    </lineage>
</organism>
<accession>A0A1I0G320</accession>
<gene>
    <name evidence="2" type="ORF">SAMN05216412_11170</name>
</gene>
<dbReference type="AlphaFoldDB" id="A0A1I0G320"/>
<feature type="domain" description="Type 2A encapsulin shell protein SrpI-like" evidence="1">
    <location>
        <begin position="1"/>
        <end position="45"/>
    </location>
</feature>
<evidence type="ECO:0000259" key="1">
    <source>
        <dbReference type="Pfam" id="PF19307"/>
    </source>
</evidence>
<evidence type="ECO:0000313" key="3">
    <source>
        <dbReference type="Proteomes" id="UP000183339"/>
    </source>
</evidence>
<dbReference type="Proteomes" id="UP000183339">
    <property type="component" value="Unassembled WGS sequence"/>
</dbReference>
<reference evidence="2 3" key="1">
    <citation type="submission" date="2016-10" db="EMBL/GenBank/DDBJ databases">
        <authorList>
            <person name="de Groot N.N."/>
        </authorList>
    </citation>
    <scope>NUCLEOTIDE SEQUENCE [LARGE SCALE GENOMIC DNA]</scope>
    <source>
        <strain evidence="2 3">Nl7</strain>
    </source>
</reference>